<evidence type="ECO:0000256" key="3">
    <source>
        <dbReference type="ARBA" id="ARBA00023186"/>
    </source>
</evidence>
<dbReference type="CDD" id="cd23163">
    <property type="entry name" value="Prefoldin_2"/>
    <property type="match status" value="1"/>
</dbReference>
<dbReference type="GO" id="GO:0006457">
    <property type="term" value="P:protein folding"/>
    <property type="evidence" value="ECO:0007669"/>
    <property type="project" value="InterPro"/>
</dbReference>
<organism evidence="6 7">
    <name type="scientific">Diploscapter pachys</name>
    <dbReference type="NCBI Taxonomy" id="2018661"/>
    <lineage>
        <taxon>Eukaryota</taxon>
        <taxon>Metazoa</taxon>
        <taxon>Ecdysozoa</taxon>
        <taxon>Nematoda</taxon>
        <taxon>Chromadorea</taxon>
        <taxon>Rhabditida</taxon>
        <taxon>Rhabditina</taxon>
        <taxon>Rhabditomorpha</taxon>
        <taxon>Rhabditoidea</taxon>
        <taxon>Rhabditidae</taxon>
        <taxon>Diploscapter</taxon>
    </lineage>
</organism>
<comment type="function">
    <text evidence="4">Binds specifically to cytosolic chaperonin (c-CPN) and transfers target proteins to it. Binds to nascent polypeptide chain and promotes folding in an environment in which there are many competing pathways for nonnative proteins.</text>
</comment>
<dbReference type="PANTHER" id="PTHR13303">
    <property type="entry name" value="PREFOLDIN SUBUNIT 2"/>
    <property type="match status" value="1"/>
</dbReference>
<feature type="coiled-coil region" evidence="5">
    <location>
        <begin position="22"/>
        <end position="56"/>
    </location>
</feature>
<dbReference type="EMBL" id="LIAE01006386">
    <property type="protein sequence ID" value="PAV90221.1"/>
    <property type="molecule type" value="Genomic_DNA"/>
</dbReference>
<dbReference type="OrthoDB" id="29646at2759"/>
<gene>
    <name evidence="6" type="ORF">WR25_08308</name>
</gene>
<evidence type="ECO:0000313" key="7">
    <source>
        <dbReference type="Proteomes" id="UP000218231"/>
    </source>
</evidence>
<dbReference type="InterPro" id="IPR009053">
    <property type="entry name" value="Prefoldin"/>
</dbReference>
<accession>A0A2A2LVH5</accession>
<reference evidence="6 7" key="1">
    <citation type="journal article" date="2017" name="Curr. Biol.">
        <title>Genome architecture and evolution of a unichromosomal asexual nematode.</title>
        <authorList>
            <person name="Fradin H."/>
            <person name="Zegar C."/>
            <person name="Gutwein M."/>
            <person name="Lucas J."/>
            <person name="Kovtun M."/>
            <person name="Corcoran D."/>
            <person name="Baugh L.R."/>
            <person name="Kiontke K."/>
            <person name="Gunsalus K."/>
            <person name="Fitch D.H."/>
            <person name="Piano F."/>
        </authorList>
    </citation>
    <scope>NUCLEOTIDE SEQUENCE [LARGE SCALE GENOMIC DNA]</scope>
    <source>
        <strain evidence="6">PF1309</strain>
    </source>
</reference>
<dbReference type="STRING" id="2018661.A0A2A2LVH5"/>
<dbReference type="InterPro" id="IPR002777">
    <property type="entry name" value="PFD_beta-like"/>
</dbReference>
<evidence type="ECO:0000256" key="5">
    <source>
        <dbReference type="SAM" id="Coils"/>
    </source>
</evidence>
<keyword evidence="3" id="KW-0143">Chaperone</keyword>
<dbReference type="InterPro" id="IPR027235">
    <property type="entry name" value="PFD2"/>
</dbReference>
<comment type="subunit">
    <text evidence="2">Heterohexamer of two PFD-alpha type and four PFD-beta type subunits.</text>
</comment>
<keyword evidence="5" id="KW-0175">Coiled coil</keyword>
<dbReference type="GO" id="GO:0051082">
    <property type="term" value="F:unfolded protein binding"/>
    <property type="evidence" value="ECO:0007669"/>
    <property type="project" value="InterPro"/>
</dbReference>
<comment type="caution">
    <text evidence="6">The sequence shown here is derived from an EMBL/GenBank/DDBJ whole genome shotgun (WGS) entry which is preliminary data.</text>
</comment>
<name>A0A2A2LVH5_9BILA</name>
<dbReference type="AlphaFoldDB" id="A0A2A2LVH5"/>
<proteinExistence type="inferred from homology"/>
<evidence type="ECO:0000256" key="2">
    <source>
        <dbReference type="ARBA" id="ARBA00011695"/>
    </source>
</evidence>
<evidence type="ECO:0000256" key="4">
    <source>
        <dbReference type="ARBA" id="ARBA00024667"/>
    </source>
</evidence>
<dbReference type="Pfam" id="PF01920">
    <property type="entry name" value="Prefoldin_2"/>
    <property type="match status" value="1"/>
</dbReference>
<dbReference type="Gene3D" id="1.10.287.370">
    <property type="match status" value="1"/>
</dbReference>
<protein>
    <recommendedName>
        <fullName evidence="8">Prefoldin subunit 2</fullName>
    </recommendedName>
</protein>
<sequence>MSSQQSQSQSEQDEQKKIVETFQKLRQEQQEIVNEIATFEEERREHSRVLETLNELDPSRKCYKQLADSLVEYTVGDVIPLLQTNLANLTELVRTFNEKLVEKGKELNEHKTKHNIRFLTEKETEELRKAQMAQIQTQAAKPVSNAKKA</sequence>
<evidence type="ECO:0008006" key="8">
    <source>
        <dbReference type="Google" id="ProtNLM"/>
    </source>
</evidence>
<comment type="similarity">
    <text evidence="1">Belongs to the prefoldin subunit beta family.</text>
</comment>
<dbReference type="GO" id="GO:0016272">
    <property type="term" value="C:prefoldin complex"/>
    <property type="evidence" value="ECO:0007669"/>
    <property type="project" value="InterPro"/>
</dbReference>
<keyword evidence="7" id="KW-1185">Reference proteome</keyword>
<evidence type="ECO:0000256" key="1">
    <source>
        <dbReference type="ARBA" id="ARBA00008045"/>
    </source>
</evidence>
<evidence type="ECO:0000313" key="6">
    <source>
        <dbReference type="EMBL" id="PAV90221.1"/>
    </source>
</evidence>
<dbReference type="Proteomes" id="UP000218231">
    <property type="component" value="Unassembled WGS sequence"/>
</dbReference>
<dbReference type="SUPFAM" id="SSF46579">
    <property type="entry name" value="Prefoldin"/>
    <property type="match status" value="1"/>
</dbReference>